<proteinExistence type="predicted"/>
<name>A0A6L2M1S9_TANCI</name>
<organism evidence="1">
    <name type="scientific">Tanacetum cinerariifolium</name>
    <name type="common">Dalmatian daisy</name>
    <name type="synonym">Chrysanthemum cinerariifolium</name>
    <dbReference type="NCBI Taxonomy" id="118510"/>
    <lineage>
        <taxon>Eukaryota</taxon>
        <taxon>Viridiplantae</taxon>
        <taxon>Streptophyta</taxon>
        <taxon>Embryophyta</taxon>
        <taxon>Tracheophyta</taxon>
        <taxon>Spermatophyta</taxon>
        <taxon>Magnoliopsida</taxon>
        <taxon>eudicotyledons</taxon>
        <taxon>Gunneridae</taxon>
        <taxon>Pentapetalae</taxon>
        <taxon>asterids</taxon>
        <taxon>campanulids</taxon>
        <taxon>Asterales</taxon>
        <taxon>Asteraceae</taxon>
        <taxon>Asteroideae</taxon>
        <taxon>Anthemideae</taxon>
        <taxon>Anthemidinae</taxon>
        <taxon>Tanacetum</taxon>
    </lineage>
</organism>
<comment type="caution">
    <text evidence="1">The sequence shown here is derived from an EMBL/GenBank/DDBJ whole genome shotgun (WGS) entry which is preliminary data.</text>
</comment>
<protein>
    <submittedName>
        <fullName evidence="1">Uncharacterized protein</fullName>
    </submittedName>
</protein>
<sequence length="133" mass="15262">MIAVDGDDDVLDVLSFGAKISNLTITRNVSVRFGLRKSSCRLKRGFLQVLGLVVQYGVSKYWIWSIEGLWWIRRIHVCSFWKDIIEDVDATYKETVVAKYGPDSSNHPIFDVDLWEYCSQEVTKGGFLGEFDM</sequence>
<reference evidence="1" key="1">
    <citation type="journal article" date="2019" name="Sci. Rep.">
        <title>Draft genome of Tanacetum cinerariifolium, the natural source of mosquito coil.</title>
        <authorList>
            <person name="Yamashiro T."/>
            <person name="Shiraishi A."/>
            <person name="Satake H."/>
            <person name="Nakayama K."/>
        </authorList>
    </citation>
    <scope>NUCLEOTIDE SEQUENCE</scope>
</reference>
<dbReference type="EMBL" id="BKCJ010005666">
    <property type="protein sequence ID" value="GEU67986.1"/>
    <property type="molecule type" value="Genomic_DNA"/>
</dbReference>
<gene>
    <name evidence="1" type="ORF">Tci_039964</name>
</gene>
<dbReference type="AlphaFoldDB" id="A0A6L2M1S9"/>
<evidence type="ECO:0000313" key="1">
    <source>
        <dbReference type="EMBL" id="GEU67986.1"/>
    </source>
</evidence>
<accession>A0A6L2M1S9</accession>